<sequence length="1563" mass="170409">MEGAGFAFDTADMDFNNVFATMPQQQQQSFAKPNEGNTFGFFGDEGIDTAASFIDPTLFSTPSQDMSYLTQNLAMDNTMSNNMWNSHLTPESLIMNSFPATPTQPLEMYQPNLGTSLGKRPRQLDVEDFTQSKRHESTGDYTLTSFSSASPQIDTVQGLSDEAADVCTTWFNKYAVLPSDRHIDSLSQLTGESSDAIRQWFGRLLKQGMGGHDSAYKSQTDAMPALCWSDSYTADLLPQPLDYPTAISMTQTSQETTATPVERRSSNDTTVASQPASTLRSGKKQRCTPTEDRDLLARDPNKIYQCTRKCGKRYGRKCDWKRNEEEGYPCKSWVCSLCTSEGVENVRPCFRKYHFVQHFRNIHPDVNSDEYEQASVVCSETEFPRNCGFCKHKFESRQDRIDHIAEHFKQGKCMLDWNDEGNDDGDSTDNTDDDNDDNDKPSGDGYDGAPSHPPPQSDPGDNYGSKYYGGGDYAGGGGGGSSSGSGPSLLPDSFFQFKLSSQANISDVAKQPQGDEQHTRRLRATPEPEGSSSPKSTSVESRSIIGRHASTTTDDQTPLAGDALSGRLVGGAKFPSQPLVARGVCLSQDGVGLIPDALDQQPLLLDPKIDPKIDPAGRNTKNSPSGLSFRTEELHGSTTAVSNASLSGLVAPTVLKEQSALSPAVLDTLQQFTPQSFLSVRLLGAGGFSTVDEVLHRATNLRLCRKTLKNRDTTAIEELKKEVSVLQKLRHPHVIRFLGAYSKGDKMSILVSPVAETTLALWLEQATLQQPANLVSVINKMFGCLVSSVRYLHEQRPVVKHMDIKPQNILVAHGDQEFPHVILCDFGISSSEDVSDEQQKPLTRRYVAPEVFDGRIRKQAADIWSLGCVFAEMASAPFGQSNSNWNTFRREYSGRTGKHYWQDVPSLQGRLSSFLELAATPIEQQVIGTLKRMLSETPDKRPSAAVLSMEFTPAPCCLEWPNDKVAFPARDQELEVVESLSCTNKDCCDHLDVTSVSLDQSQDTFKNAKSWIEECDNTHDVCRQLATAEKALPTRLLDTQPEGLDGSVVRIVDGTSLAQAGEAVKYATLSYVWSKTSVTLTSSGLQNARLGLQRQSLPSVLESGVQAAQKLGFRYVWVDSLCILQDSDADKQAECALMASVFRNAALTIVLDQIDELHITPGLVRSDAIANAIANVQLQKAHRTAISSGVLPVANANTMAENANRIATSSVVLPDANANALVKNANRTTTDRPSASSTLPPSDFVTPGFGWDTRAWSLQERLLSRRLLHLCETQSYWECASLKASDNFPRGLSSLVWEKAHTKSHHDLTQRGRSASKPVAMSKVDACDMQIRPEATHLRNCQWIHKEGQEKPSNVESPYAFVKAGDASAPLSSKGIFAPKYARKNSSVGEAPCPTSAVATTTATEDRTSPDTRSRSPFLKGLFALSALAETPTITSEAAMAGRSSIDKRTSAHPALSTAKRGAEELQASLPFVHKARSDVSANTSKLPARGNDNVTTVSPNDCGAVPTAPRQQYSKDVTATTEHPLCDGVANSLAHQLESGAHSHPCRACAGGVVRREEGGME</sequence>
<gene>
    <name evidence="3" type="ORF">E8E13_006470</name>
</gene>
<dbReference type="Gene3D" id="3.30.200.20">
    <property type="entry name" value="Phosphorylase Kinase, domain 1"/>
    <property type="match status" value="1"/>
</dbReference>
<feature type="region of interest" description="Disordered" evidence="1">
    <location>
        <begin position="608"/>
        <end position="634"/>
    </location>
</feature>
<dbReference type="InterPro" id="IPR011009">
    <property type="entry name" value="Kinase-like_dom_sf"/>
</dbReference>
<dbReference type="GO" id="GO:0005524">
    <property type="term" value="F:ATP binding"/>
    <property type="evidence" value="ECO:0007669"/>
    <property type="project" value="InterPro"/>
</dbReference>
<evidence type="ECO:0000259" key="2">
    <source>
        <dbReference type="PROSITE" id="PS50011"/>
    </source>
</evidence>
<feature type="compositionally biased region" description="Acidic residues" evidence="1">
    <location>
        <begin position="419"/>
        <end position="437"/>
    </location>
</feature>
<dbReference type="PANTHER" id="PTHR33112">
    <property type="entry name" value="DOMAIN PROTEIN, PUTATIVE-RELATED"/>
    <property type="match status" value="1"/>
</dbReference>
<evidence type="ECO:0000256" key="1">
    <source>
        <dbReference type="SAM" id="MobiDB-lite"/>
    </source>
</evidence>
<keyword evidence="4" id="KW-1185">Reference proteome</keyword>
<comment type="caution">
    <text evidence="3">The sequence shown here is derived from an EMBL/GenBank/DDBJ whole genome shotgun (WGS) entry which is preliminary data.</text>
</comment>
<dbReference type="SMART" id="SM00220">
    <property type="entry name" value="S_TKc"/>
    <property type="match status" value="1"/>
</dbReference>
<reference evidence="3" key="1">
    <citation type="submission" date="2019-04" db="EMBL/GenBank/DDBJ databases">
        <title>Sequencing of skin fungus with MAO and IRED activity.</title>
        <authorList>
            <person name="Marsaioli A.J."/>
            <person name="Bonatto J.M.C."/>
            <person name="Reis Junior O."/>
        </authorList>
    </citation>
    <scope>NUCLEOTIDE SEQUENCE</scope>
    <source>
        <strain evidence="3">30M1</strain>
    </source>
</reference>
<accession>A0A9P4TEV3</accession>
<dbReference type="InterPro" id="IPR000719">
    <property type="entry name" value="Prot_kinase_dom"/>
</dbReference>
<dbReference type="Proteomes" id="UP000801428">
    <property type="component" value="Unassembled WGS sequence"/>
</dbReference>
<dbReference type="InterPro" id="IPR008271">
    <property type="entry name" value="Ser/Thr_kinase_AS"/>
</dbReference>
<dbReference type="OrthoDB" id="4062651at2759"/>
<dbReference type="InterPro" id="IPR010730">
    <property type="entry name" value="HET"/>
</dbReference>
<dbReference type="PROSITE" id="PS50011">
    <property type="entry name" value="PROTEIN_KINASE_DOM"/>
    <property type="match status" value="1"/>
</dbReference>
<feature type="compositionally biased region" description="Polar residues" evidence="1">
    <location>
        <begin position="250"/>
        <end position="259"/>
    </location>
</feature>
<feature type="region of interest" description="Disordered" evidence="1">
    <location>
        <begin position="1483"/>
        <end position="1514"/>
    </location>
</feature>
<proteinExistence type="predicted"/>
<dbReference type="PROSITE" id="PS00108">
    <property type="entry name" value="PROTEIN_KINASE_ST"/>
    <property type="match status" value="1"/>
</dbReference>
<feature type="compositionally biased region" description="Polar residues" evidence="1">
    <location>
        <begin position="619"/>
        <end position="628"/>
    </location>
</feature>
<evidence type="ECO:0000313" key="4">
    <source>
        <dbReference type="Proteomes" id="UP000801428"/>
    </source>
</evidence>
<dbReference type="EMBL" id="SWKU01000011">
    <property type="protein sequence ID" value="KAF3002512.1"/>
    <property type="molecule type" value="Genomic_DNA"/>
</dbReference>
<dbReference type="CDD" id="cd00180">
    <property type="entry name" value="PKc"/>
    <property type="match status" value="1"/>
</dbReference>
<feature type="region of interest" description="Disordered" evidence="1">
    <location>
        <begin position="419"/>
        <end position="469"/>
    </location>
</feature>
<name>A0A9P4TEV3_CURKU</name>
<feature type="domain" description="Protein kinase" evidence="2">
    <location>
        <begin position="677"/>
        <end position="952"/>
    </location>
</feature>
<protein>
    <recommendedName>
        <fullName evidence="2">Protein kinase domain-containing protein</fullName>
    </recommendedName>
</protein>
<feature type="region of interest" description="Disordered" evidence="1">
    <location>
        <begin position="250"/>
        <end position="292"/>
    </location>
</feature>
<feature type="compositionally biased region" description="Basic and acidic residues" evidence="1">
    <location>
        <begin position="1404"/>
        <end position="1414"/>
    </location>
</feature>
<feature type="region of interest" description="Disordered" evidence="1">
    <location>
        <begin position="1385"/>
        <end position="1416"/>
    </location>
</feature>
<evidence type="ECO:0000313" key="3">
    <source>
        <dbReference type="EMBL" id="KAF3002512.1"/>
    </source>
</evidence>
<dbReference type="GO" id="GO:0004672">
    <property type="term" value="F:protein kinase activity"/>
    <property type="evidence" value="ECO:0007669"/>
    <property type="project" value="InterPro"/>
</dbReference>
<dbReference type="Pfam" id="PF06985">
    <property type="entry name" value="HET"/>
    <property type="match status" value="1"/>
</dbReference>
<organism evidence="3 4">
    <name type="scientific">Curvularia kusanoi</name>
    <name type="common">Cochliobolus kusanoi</name>
    <dbReference type="NCBI Taxonomy" id="90978"/>
    <lineage>
        <taxon>Eukaryota</taxon>
        <taxon>Fungi</taxon>
        <taxon>Dikarya</taxon>
        <taxon>Ascomycota</taxon>
        <taxon>Pezizomycotina</taxon>
        <taxon>Dothideomycetes</taxon>
        <taxon>Pleosporomycetidae</taxon>
        <taxon>Pleosporales</taxon>
        <taxon>Pleosporineae</taxon>
        <taxon>Pleosporaceae</taxon>
        <taxon>Curvularia</taxon>
    </lineage>
</organism>
<dbReference type="Gene3D" id="1.10.510.10">
    <property type="entry name" value="Transferase(Phosphotransferase) domain 1"/>
    <property type="match status" value="1"/>
</dbReference>
<dbReference type="Pfam" id="PF00069">
    <property type="entry name" value="Pkinase"/>
    <property type="match status" value="1"/>
</dbReference>
<feature type="compositionally biased region" description="Polar residues" evidence="1">
    <location>
        <begin position="267"/>
        <end position="280"/>
    </location>
</feature>
<dbReference type="PANTHER" id="PTHR33112:SF16">
    <property type="entry name" value="HETEROKARYON INCOMPATIBILITY DOMAIN-CONTAINING PROTEIN"/>
    <property type="match status" value="1"/>
</dbReference>
<dbReference type="SUPFAM" id="SSF56112">
    <property type="entry name" value="Protein kinase-like (PK-like)"/>
    <property type="match status" value="1"/>
</dbReference>
<feature type="region of interest" description="Disordered" evidence="1">
    <location>
        <begin position="507"/>
        <end position="543"/>
    </location>
</feature>
<feature type="compositionally biased region" description="Polar residues" evidence="1">
    <location>
        <begin position="530"/>
        <end position="541"/>
    </location>
</feature>